<proteinExistence type="predicted"/>
<accession>A0A7C1HX59</accession>
<feature type="region of interest" description="Disordered" evidence="1">
    <location>
        <begin position="236"/>
        <end position="256"/>
    </location>
</feature>
<organism evidence="2">
    <name type="scientific">Fervidicoccus fontis</name>
    <dbReference type="NCBI Taxonomy" id="683846"/>
    <lineage>
        <taxon>Archaea</taxon>
        <taxon>Thermoproteota</taxon>
        <taxon>Thermoprotei</taxon>
        <taxon>Fervidicoccales</taxon>
        <taxon>Fervidicoccaceae</taxon>
        <taxon>Fervidicoccus</taxon>
    </lineage>
</organism>
<protein>
    <submittedName>
        <fullName evidence="2">Uncharacterized protein</fullName>
    </submittedName>
</protein>
<comment type="caution">
    <text evidence="2">The sequence shown here is derived from an EMBL/GenBank/DDBJ whole genome shotgun (WGS) entry which is preliminary data.</text>
</comment>
<dbReference type="Gene3D" id="6.10.140.1230">
    <property type="match status" value="1"/>
</dbReference>
<sequence length="311" mass="35053">MSMAEKKTGILGWLKGLFAQTPLEDSLEDRIQSVIIKIREHQDSINEFAFRMQRRAEELYAKVTEHLRKSQSPLLTDDERRAHYNLARTFAEEIVEIKKFTKAVRFVAIGLEKVAQRLQTVKDVKDLQEQLGPIRMLLVGLKQEVESVFPAVGTTIDDINRAIAELMIHSSSGLHELNSLDSYTKDEEVNKIIKDAWSLATATVESVIPEPTTLIQNKQPAQSAAKKSPEPIDVTLSKSKSEQVALPSSPAGKEKPKLEEIEKIVLEEAKINKGRINVDDISSKYKLRKDDVFEALESLRRKGKIRIVGTT</sequence>
<dbReference type="EMBL" id="DSDY01000140">
    <property type="protein sequence ID" value="HDS10867.1"/>
    <property type="molecule type" value="Genomic_DNA"/>
</dbReference>
<evidence type="ECO:0000256" key="1">
    <source>
        <dbReference type="SAM" id="MobiDB-lite"/>
    </source>
</evidence>
<reference evidence="2" key="1">
    <citation type="journal article" date="2020" name="mSystems">
        <title>Genome- and Community-Level Interaction Insights into Carbon Utilization and Element Cycling Functions of Hydrothermarchaeota in Hydrothermal Sediment.</title>
        <authorList>
            <person name="Zhou Z."/>
            <person name="Liu Y."/>
            <person name="Xu W."/>
            <person name="Pan J."/>
            <person name="Luo Z.H."/>
            <person name="Li M."/>
        </authorList>
    </citation>
    <scope>NUCLEOTIDE SEQUENCE [LARGE SCALE GENOMIC DNA]</scope>
    <source>
        <strain evidence="2">SpSt-123</strain>
    </source>
</reference>
<evidence type="ECO:0000313" key="2">
    <source>
        <dbReference type="EMBL" id="HDS10867.1"/>
    </source>
</evidence>
<gene>
    <name evidence="2" type="ORF">ENO04_04555</name>
</gene>
<dbReference type="Gene3D" id="1.10.10.10">
    <property type="entry name" value="Winged helix-like DNA-binding domain superfamily/Winged helix DNA-binding domain"/>
    <property type="match status" value="1"/>
</dbReference>
<dbReference type="InterPro" id="IPR036388">
    <property type="entry name" value="WH-like_DNA-bd_sf"/>
</dbReference>
<dbReference type="AlphaFoldDB" id="A0A7C1HX59"/>
<name>A0A7C1HX59_9CREN</name>